<feature type="binding site" evidence="5">
    <location>
        <position position="40"/>
    </location>
    <ligand>
        <name>ATP</name>
        <dbReference type="ChEBI" id="CHEBI:30616"/>
    </ligand>
</feature>
<accession>A0ABU2MTV1</accession>
<gene>
    <name evidence="8" type="ORF">RM590_19775</name>
</gene>
<dbReference type="Gene3D" id="3.30.200.20">
    <property type="entry name" value="Phosphorylase Kinase, domain 1"/>
    <property type="match status" value="1"/>
</dbReference>
<name>A0ABU2MTV1_9ACTN</name>
<keyword evidence="2 5" id="KW-0547">Nucleotide-binding</keyword>
<dbReference type="InterPro" id="IPR017441">
    <property type="entry name" value="Protein_kinase_ATP_BS"/>
</dbReference>
<dbReference type="EMBL" id="JAVREL010000011">
    <property type="protein sequence ID" value="MDT0344832.1"/>
    <property type="molecule type" value="Genomic_DNA"/>
</dbReference>
<dbReference type="Proteomes" id="UP001183246">
    <property type="component" value="Unassembled WGS sequence"/>
</dbReference>
<dbReference type="CDD" id="cd14014">
    <property type="entry name" value="STKc_PknB_like"/>
    <property type="match status" value="1"/>
</dbReference>
<reference evidence="9" key="1">
    <citation type="submission" date="2023-07" db="EMBL/GenBank/DDBJ databases">
        <title>30 novel species of actinomycetes from the DSMZ collection.</title>
        <authorList>
            <person name="Nouioui I."/>
        </authorList>
    </citation>
    <scope>NUCLEOTIDE SEQUENCE [LARGE SCALE GENOMIC DNA]</scope>
    <source>
        <strain evidence="9">DSM 44938</strain>
    </source>
</reference>
<keyword evidence="4 5" id="KW-0067">ATP-binding</keyword>
<evidence type="ECO:0000256" key="5">
    <source>
        <dbReference type="PROSITE-ProRule" id="PRU10141"/>
    </source>
</evidence>
<proteinExistence type="predicted"/>
<feature type="domain" description="Protein kinase" evidence="7">
    <location>
        <begin position="12"/>
        <end position="286"/>
    </location>
</feature>
<dbReference type="RefSeq" id="WP_311705956.1">
    <property type="nucleotide sequence ID" value="NZ_JAVREL010000011.1"/>
</dbReference>
<evidence type="ECO:0000313" key="9">
    <source>
        <dbReference type="Proteomes" id="UP001183246"/>
    </source>
</evidence>
<dbReference type="EC" id="2.7.11.1" evidence="8"/>
<evidence type="ECO:0000256" key="6">
    <source>
        <dbReference type="SAM" id="MobiDB-lite"/>
    </source>
</evidence>
<organism evidence="8 9">
    <name type="scientific">Streptomyces litchfieldiae</name>
    <dbReference type="NCBI Taxonomy" id="3075543"/>
    <lineage>
        <taxon>Bacteria</taxon>
        <taxon>Bacillati</taxon>
        <taxon>Actinomycetota</taxon>
        <taxon>Actinomycetes</taxon>
        <taxon>Kitasatosporales</taxon>
        <taxon>Streptomycetaceae</taxon>
        <taxon>Streptomyces</taxon>
    </lineage>
</organism>
<evidence type="ECO:0000256" key="4">
    <source>
        <dbReference type="ARBA" id="ARBA00022840"/>
    </source>
</evidence>
<dbReference type="Pfam" id="PF00069">
    <property type="entry name" value="Pkinase"/>
    <property type="match status" value="1"/>
</dbReference>
<protein>
    <submittedName>
        <fullName evidence="8">Serine/threonine-protein kinase</fullName>
        <ecNumber evidence="8">2.7.11.1</ecNumber>
    </submittedName>
</protein>
<feature type="region of interest" description="Disordered" evidence="6">
    <location>
        <begin position="248"/>
        <end position="286"/>
    </location>
</feature>
<dbReference type="InterPro" id="IPR011009">
    <property type="entry name" value="Kinase-like_dom_sf"/>
</dbReference>
<dbReference type="PANTHER" id="PTHR43289:SF34">
    <property type="entry name" value="SERINE_THREONINE-PROTEIN KINASE YBDM-RELATED"/>
    <property type="match status" value="1"/>
</dbReference>
<evidence type="ECO:0000256" key="2">
    <source>
        <dbReference type="ARBA" id="ARBA00022741"/>
    </source>
</evidence>
<dbReference type="SMART" id="SM00220">
    <property type="entry name" value="S_TKc"/>
    <property type="match status" value="1"/>
</dbReference>
<dbReference type="PROSITE" id="PS00107">
    <property type="entry name" value="PROTEIN_KINASE_ATP"/>
    <property type="match status" value="1"/>
</dbReference>
<sequence length="286" mass="30418">MNDSDPRRVGGYRLLYRLGAGGMGQVYLARSDGGRFLALKVVHPGLASAPGFRERFAREIRASRAVSGDGTVPVVAADADAATPWLASAYVPGPSLAEAVHEYGPLPEPALWRLLSGLTRALDLVHTSGLVHRDLKPSNVLMSQDGPRLIDFGIARAMDDTGLTGTGLVVGSPGYMSPEQAEGAEATPAGDIFALGALIAYAATGRGRSVPEPAPKCCSGWCTRSRTWTACRRAWRPWCAAAWPSSPARVRPWRSCGRPPLHRTGEARTGSPAPSRRRSPAVRNNC</sequence>
<dbReference type="PANTHER" id="PTHR43289">
    <property type="entry name" value="MITOGEN-ACTIVATED PROTEIN KINASE KINASE KINASE 20-RELATED"/>
    <property type="match status" value="1"/>
</dbReference>
<dbReference type="PROSITE" id="PS50011">
    <property type="entry name" value="PROTEIN_KINASE_DOM"/>
    <property type="match status" value="1"/>
</dbReference>
<dbReference type="InterPro" id="IPR008271">
    <property type="entry name" value="Ser/Thr_kinase_AS"/>
</dbReference>
<keyword evidence="3 8" id="KW-0418">Kinase</keyword>
<dbReference type="SUPFAM" id="SSF56112">
    <property type="entry name" value="Protein kinase-like (PK-like)"/>
    <property type="match status" value="1"/>
</dbReference>
<dbReference type="Gene3D" id="1.10.510.10">
    <property type="entry name" value="Transferase(Phosphotransferase) domain 1"/>
    <property type="match status" value="1"/>
</dbReference>
<dbReference type="InterPro" id="IPR000719">
    <property type="entry name" value="Prot_kinase_dom"/>
</dbReference>
<evidence type="ECO:0000256" key="1">
    <source>
        <dbReference type="ARBA" id="ARBA00022679"/>
    </source>
</evidence>
<evidence type="ECO:0000313" key="8">
    <source>
        <dbReference type="EMBL" id="MDT0344832.1"/>
    </source>
</evidence>
<comment type="caution">
    <text evidence="8">The sequence shown here is derived from an EMBL/GenBank/DDBJ whole genome shotgun (WGS) entry which is preliminary data.</text>
</comment>
<dbReference type="GO" id="GO:0004674">
    <property type="term" value="F:protein serine/threonine kinase activity"/>
    <property type="evidence" value="ECO:0007669"/>
    <property type="project" value="UniProtKB-EC"/>
</dbReference>
<evidence type="ECO:0000256" key="3">
    <source>
        <dbReference type="ARBA" id="ARBA00022777"/>
    </source>
</evidence>
<dbReference type="PROSITE" id="PS00108">
    <property type="entry name" value="PROTEIN_KINASE_ST"/>
    <property type="match status" value="1"/>
</dbReference>
<keyword evidence="1 8" id="KW-0808">Transferase</keyword>
<evidence type="ECO:0000259" key="7">
    <source>
        <dbReference type="PROSITE" id="PS50011"/>
    </source>
</evidence>
<keyword evidence="9" id="KW-1185">Reference proteome</keyword>